<feature type="transmembrane region" description="Helical" evidence="9">
    <location>
        <begin position="290"/>
        <end position="310"/>
    </location>
</feature>
<keyword evidence="2 8" id="KW-0812">Transmembrane</keyword>
<keyword evidence="6 8" id="KW-0675">Receptor</keyword>
<evidence type="ECO:0000313" key="12">
    <source>
        <dbReference type="Proteomes" id="UP001159405"/>
    </source>
</evidence>
<dbReference type="SMART" id="SM01381">
    <property type="entry name" value="7TM_GPCR_Srsx"/>
    <property type="match status" value="1"/>
</dbReference>
<feature type="domain" description="G-protein coupled receptors family 1 profile" evidence="10">
    <location>
        <begin position="38"/>
        <end position="311"/>
    </location>
</feature>
<comment type="caution">
    <text evidence="11">The sequence shown here is derived from an EMBL/GenBank/DDBJ whole genome shotgun (WGS) entry which is preliminary data.</text>
</comment>
<feature type="transmembrane region" description="Helical" evidence="9">
    <location>
        <begin position="444"/>
        <end position="463"/>
    </location>
</feature>
<feature type="transmembrane region" description="Helical" evidence="9">
    <location>
        <begin position="25"/>
        <end position="47"/>
    </location>
</feature>
<evidence type="ECO:0000256" key="6">
    <source>
        <dbReference type="ARBA" id="ARBA00023170"/>
    </source>
</evidence>
<evidence type="ECO:0000256" key="3">
    <source>
        <dbReference type="ARBA" id="ARBA00022989"/>
    </source>
</evidence>
<feature type="transmembrane region" description="Helical" evidence="9">
    <location>
        <begin position="524"/>
        <end position="545"/>
    </location>
</feature>
<dbReference type="InterPro" id="IPR017452">
    <property type="entry name" value="GPCR_Rhodpsn_7TM"/>
</dbReference>
<name>A0ABN8QLE4_9CNID</name>
<evidence type="ECO:0000259" key="10">
    <source>
        <dbReference type="PROSITE" id="PS50262"/>
    </source>
</evidence>
<feature type="transmembrane region" description="Helical" evidence="9">
    <location>
        <begin position="565"/>
        <end position="590"/>
    </location>
</feature>
<feature type="non-terminal residue" evidence="11">
    <location>
        <position position="735"/>
    </location>
</feature>
<sequence>MAANDTYFSPESTNLERSEFRTAKITLYCLIWILSCIGNSLVIIVIIGARDMRTPSNLLILNLALCDFITPALAIPFDFALEEKNYIWPFGHAMCKVLWPFQTASSTSSSLTLAAVSVDRFRNLVTPFARRTTFRQVLLCLFAMHVFSIGLCVPYSLVLDYDKSKRSCDENWSNMHYGQAYTVILCLCGYVLPLITMAIAYRLIYRSLRSNLMGLLSMETDPQKPRNVCRSSEESTLIRDSVENQRKEQNIRLAKMFTIVVVVFAISMFPNQVLWIWIDFGHGKSNELFHYVSVVCRLCTYANSVLNPFIYTLKSKEFRSGFARIGRASMHPLRKISSETRKFVRKISRSISDAGQRPAVLPQQSSGITAPAQRFSETFTNGKETLEPPLSNYNMHYKTSELICTINDFSIDLSISVTPSFSVGNILVSVVLIRARNLRTSSNLLILNLAACDFLTPIISIPFDLALEELRNIWPFGRTVCKLLWPLQTVFSTSSSLILAAISLDRYRTLVKPFLPQSSLGTNVLLVLTVHAFSICLCIPYFIALEYNPAKNSCNESWPAVRYRQVYTVFLFLCQYALPLITMSIAYVLIYRSLRSNLARLFSVNSRRCQKSRRRTHLSKDSVEFKRKEQNIRLAKMFVIVVVVFAISMFPNQVLWFWHDFGNGGESAYFHYISVVCRLCTYANSVLNPFIYALKSREFRSGFAKIGHSTVVKPLRKISAETRRFVRKVSTNVNV</sequence>
<accession>A0ABN8QLE4</accession>
<evidence type="ECO:0000256" key="9">
    <source>
        <dbReference type="SAM" id="Phobius"/>
    </source>
</evidence>
<dbReference type="PRINTS" id="PR00237">
    <property type="entry name" value="GPCRRHODOPSN"/>
</dbReference>
<keyword evidence="5 9" id="KW-0472">Membrane</keyword>
<comment type="subcellular location">
    <subcellularLocation>
        <location evidence="1">Membrane</location>
        <topology evidence="1">Multi-pass membrane protein</topology>
    </subcellularLocation>
</comment>
<dbReference type="SUPFAM" id="SSF81321">
    <property type="entry name" value="Family A G protein-coupled receptor-like"/>
    <property type="match status" value="2"/>
</dbReference>
<keyword evidence="4 8" id="KW-0297">G-protein coupled receptor</keyword>
<feature type="transmembrane region" description="Helical" evidence="9">
    <location>
        <begin position="256"/>
        <end position="278"/>
    </location>
</feature>
<reference evidence="11 12" key="1">
    <citation type="submission" date="2022-05" db="EMBL/GenBank/DDBJ databases">
        <authorList>
            <consortium name="Genoscope - CEA"/>
            <person name="William W."/>
        </authorList>
    </citation>
    <scope>NUCLEOTIDE SEQUENCE [LARGE SCALE GENOMIC DNA]</scope>
</reference>
<dbReference type="InterPro" id="IPR000276">
    <property type="entry name" value="GPCR_Rhodpsn"/>
</dbReference>
<feature type="transmembrane region" description="Helical" evidence="9">
    <location>
        <begin position="137"/>
        <end position="158"/>
    </location>
</feature>
<feature type="domain" description="G-protein coupled receptors family 1 profile" evidence="10">
    <location>
        <begin position="424"/>
        <end position="692"/>
    </location>
</feature>
<dbReference type="Gene3D" id="1.20.1070.10">
    <property type="entry name" value="Rhodopsin 7-helix transmembrane proteins"/>
    <property type="match status" value="2"/>
</dbReference>
<dbReference type="Pfam" id="PF00001">
    <property type="entry name" value="7tm_1"/>
    <property type="match status" value="2"/>
</dbReference>
<evidence type="ECO:0000256" key="7">
    <source>
        <dbReference type="ARBA" id="ARBA00023224"/>
    </source>
</evidence>
<feature type="transmembrane region" description="Helical" evidence="9">
    <location>
        <begin position="178"/>
        <end position="204"/>
    </location>
</feature>
<dbReference type="PROSITE" id="PS00237">
    <property type="entry name" value="G_PROTEIN_RECEP_F1_1"/>
    <property type="match status" value="2"/>
</dbReference>
<keyword evidence="7 8" id="KW-0807">Transducer</keyword>
<dbReference type="PANTHER" id="PTHR45695:SF9">
    <property type="entry name" value="LEUCOKININ RECEPTOR"/>
    <property type="match status" value="1"/>
</dbReference>
<evidence type="ECO:0000256" key="2">
    <source>
        <dbReference type="ARBA" id="ARBA00022692"/>
    </source>
</evidence>
<gene>
    <name evidence="11" type="ORF">PLOB_00006797</name>
</gene>
<evidence type="ECO:0000313" key="11">
    <source>
        <dbReference type="EMBL" id="CAH3164670.1"/>
    </source>
</evidence>
<keyword evidence="12" id="KW-1185">Reference proteome</keyword>
<dbReference type="CDD" id="cd00637">
    <property type="entry name" value="7tm_classA_rhodopsin-like"/>
    <property type="match status" value="2"/>
</dbReference>
<evidence type="ECO:0000256" key="1">
    <source>
        <dbReference type="ARBA" id="ARBA00004141"/>
    </source>
</evidence>
<feature type="transmembrane region" description="Helical" evidence="9">
    <location>
        <begin position="59"/>
        <end position="77"/>
    </location>
</feature>
<organism evidence="11 12">
    <name type="scientific">Porites lobata</name>
    <dbReference type="NCBI Taxonomy" id="104759"/>
    <lineage>
        <taxon>Eukaryota</taxon>
        <taxon>Metazoa</taxon>
        <taxon>Cnidaria</taxon>
        <taxon>Anthozoa</taxon>
        <taxon>Hexacorallia</taxon>
        <taxon>Scleractinia</taxon>
        <taxon>Fungiina</taxon>
        <taxon>Poritidae</taxon>
        <taxon>Porites</taxon>
    </lineage>
</organism>
<evidence type="ECO:0000256" key="4">
    <source>
        <dbReference type="ARBA" id="ARBA00023040"/>
    </source>
</evidence>
<feature type="transmembrane region" description="Helical" evidence="9">
    <location>
        <begin position="637"/>
        <end position="658"/>
    </location>
</feature>
<evidence type="ECO:0000256" key="8">
    <source>
        <dbReference type="RuleBase" id="RU000688"/>
    </source>
</evidence>
<proteinExistence type="inferred from homology"/>
<comment type="similarity">
    <text evidence="8">Belongs to the G-protein coupled receptor 1 family.</text>
</comment>
<feature type="transmembrane region" description="Helical" evidence="9">
    <location>
        <begin position="670"/>
        <end position="694"/>
    </location>
</feature>
<feature type="transmembrane region" description="Helical" evidence="9">
    <location>
        <begin position="483"/>
        <end position="504"/>
    </location>
</feature>
<dbReference type="PROSITE" id="PS50262">
    <property type="entry name" value="G_PROTEIN_RECEP_F1_2"/>
    <property type="match status" value="2"/>
</dbReference>
<dbReference type="Proteomes" id="UP001159405">
    <property type="component" value="Unassembled WGS sequence"/>
</dbReference>
<evidence type="ECO:0000256" key="5">
    <source>
        <dbReference type="ARBA" id="ARBA00023136"/>
    </source>
</evidence>
<protein>
    <recommendedName>
        <fullName evidence="10">G-protein coupled receptors family 1 profile domain-containing protein</fullName>
    </recommendedName>
</protein>
<dbReference type="EMBL" id="CALNXK010000130">
    <property type="protein sequence ID" value="CAH3164670.1"/>
    <property type="molecule type" value="Genomic_DNA"/>
</dbReference>
<keyword evidence="3 9" id="KW-1133">Transmembrane helix</keyword>
<dbReference type="PANTHER" id="PTHR45695">
    <property type="entry name" value="LEUCOKININ RECEPTOR-RELATED"/>
    <property type="match status" value="1"/>
</dbReference>